<organism evidence="1 2">
    <name type="scientific">Erwinia phage Hena1</name>
    <dbReference type="NCBI Taxonomy" id="2678601"/>
    <lineage>
        <taxon>Viruses</taxon>
        <taxon>Duplodnaviria</taxon>
        <taxon>Heunggongvirae</taxon>
        <taxon>Uroviricota</taxon>
        <taxon>Caudoviricetes</taxon>
        <taxon>Vequintavirinae</taxon>
        <taxon>Henunavirus</taxon>
        <taxon>Henunavirus hena1</taxon>
    </lineage>
</organism>
<dbReference type="Proteomes" id="UP000433183">
    <property type="component" value="Segment"/>
</dbReference>
<name>A0A6B9JA03_9CAUD</name>
<evidence type="ECO:0000313" key="2">
    <source>
        <dbReference type="Proteomes" id="UP000433183"/>
    </source>
</evidence>
<accession>A0A6B9JA03</accession>
<evidence type="ECO:0000313" key="1">
    <source>
        <dbReference type="EMBL" id="QGZ16369.1"/>
    </source>
</evidence>
<gene>
    <name evidence="1" type="ORF">Hena1_02190</name>
</gene>
<reference evidence="1 2" key="1">
    <citation type="submission" date="2019-11" db="EMBL/GenBank/DDBJ databases">
        <title>Characterization of a new Erwinia amylovora bacteriophage.</title>
        <authorList>
            <person name="Valentovich L.N."/>
            <person name="Akhremchuk A.E."/>
            <person name="Besarab N.V."/>
            <person name="Lagonenko A.L."/>
        </authorList>
    </citation>
    <scope>NUCLEOTIDE SEQUENCE [LARGE SCALE GENOMIC DNA]</scope>
</reference>
<keyword evidence="2" id="KW-1185">Reference proteome</keyword>
<proteinExistence type="predicted"/>
<protein>
    <submittedName>
        <fullName evidence="1">Uncharacterized protein</fullName>
    </submittedName>
</protein>
<sequence>MVELKLDTAAVNALFPEGTQARVNLQQAVINNITSNILDKRINQDVLRQIEETAKEYTLDQSLTARVQKELDAYLTKRGWNSPAGLTSVRKSEVQSIVNAEVKGLCYAMFEELVKECTENAKKEFGDGMTRKIRYALENAQAHFAARLNDGFKEILDKAIVQRMGLEVKS</sequence>
<dbReference type="EMBL" id="MN732867">
    <property type="protein sequence ID" value="QGZ16369.1"/>
    <property type="molecule type" value="Genomic_DNA"/>
</dbReference>